<dbReference type="RefSeq" id="WP_075367893.1">
    <property type="nucleotide sequence ID" value="NZ_MSDQ01000004.1"/>
</dbReference>
<feature type="transmembrane region" description="Helical" evidence="6">
    <location>
        <begin position="462"/>
        <end position="483"/>
    </location>
</feature>
<feature type="transmembrane region" description="Helical" evidence="6">
    <location>
        <begin position="20"/>
        <end position="39"/>
    </location>
</feature>
<dbReference type="EMBL" id="MSDQ01000004">
    <property type="protein sequence ID" value="OLO12956.1"/>
    <property type="molecule type" value="Genomic_DNA"/>
</dbReference>
<keyword evidence="9" id="KW-1185">Reference proteome</keyword>
<feature type="transmembrane region" description="Helical" evidence="6">
    <location>
        <begin position="398"/>
        <end position="419"/>
    </location>
</feature>
<feature type="transmembrane region" description="Helical" evidence="6">
    <location>
        <begin position="363"/>
        <end position="386"/>
    </location>
</feature>
<dbReference type="InterPro" id="IPR025405">
    <property type="entry name" value="DUF4131"/>
</dbReference>
<evidence type="ECO:0000256" key="3">
    <source>
        <dbReference type="ARBA" id="ARBA00022692"/>
    </source>
</evidence>
<keyword evidence="3 6" id="KW-0812">Transmembrane</keyword>
<evidence type="ECO:0000256" key="2">
    <source>
        <dbReference type="ARBA" id="ARBA00022475"/>
    </source>
</evidence>
<keyword evidence="5 6" id="KW-0472">Membrane</keyword>
<keyword evidence="4 6" id="KW-1133">Transmembrane helix</keyword>
<organism evidence="8 9">
    <name type="scientific">Chromohalobacter japonicus</name>
    <dbReference type="NCBI Taxonomy" id="223900"/>
    <lineage>
        <taxon>Bacteria</taxon>
        <taxon>Pseudomonadati</taxon>
        <taxon>Pseudomonadota</taxon>
        <taxon>Gammaproteobacteria</taxon>
        <taxon>Oceanospirillales</taxon>
        <taxon>Halomonadaceae</taxon>
        <taxon>Chromohalobacter</taxon>
    </lineage>
</organism>
<dbReference type="Pfam" id="PF03772">
    <property type="entry name" value="Competence"/>
    <property type="match status" value="1"/>
</dbReference>
<dbReference type="Pfam" id="PF13567">
    <property type="entry name" value="DUF4131"/>
    <property type="match status" value="1"/>
</dbReference>
<proteinExistence type="predicted"/>
<dbReference type="InterPro" id="IPR036866">
    <property type="entry name" value="RibonucZ/Hydroxyglut_hydro"/>
</dbReference>
<feature type="transmembrane region" description="Helical" evidence="6">
    <location>
        <begin position="268"/>
        <end position="287"/>
    </location>
</feature>
<dbReference type="InterPro" id="IPR001279">
    <property type="entry name" value="Metallo-B-lactamas"/>
</dbReference>
<evidence type="ECO:0000256" key="5">
    <source>
        <dbReference type="ARBA" id="ARBA00023136"/>
    </source>
</evidence>
<dbReference type="AlphaFoldDB" id="A0A1Q8TH34"/>
<dbReference type="CDD" id="cd07731">
    <property type="entry name" value="ComA-like_MBL-fold"/>
    <property type="match status" value="1"/>
</dbReference>
<dbReference type="NCBIfam" id="TIGR00360">
    <property type="entry name" value="ComEC_N-term"/>
    <property type="match status" value="1"/>
</dbReference>
<dbReference type="PANTHER" id="PTHR30619">
    <property type="entry name" value="DNA INTERNALIZATION/COMPETENCE PROTEIN COMEC/REC2"/>
    <property type="match status" value="1"/>
</dbReference>
<evidence type="ECO:0000256" key="6">
    <source>
        <dbReference type="SAM" id="Phobius"/>
    </source>
</evidence>
<sequence>MNLGWAMPLALAALAGSVWGWWGLAGSVCVWGMAVLLAVGCGRWRWLAMLVVAGLCAWQVTEQRVGTLPEGLSRQDVTLAGKVTQVSEDQGLTRMRVAVTHCAPREAGLPSCEALSRVRLSWYDAPPLHVGDRWRWRVRMRPPQGVANGYGFDYAAWLWREGIQATGYVRDSSVTQRLSAASSNMRDAGLAFLDTQGLSELATRWLAALTLGASERLTQDDWDLLNATGTTHLMVISGLHVGLVASVTLVLLRLLARGVTPGHWRLATWPWWLAGVATLAYAGMAGFEPPALRATVMALLGLWVASGRHAPGPWQAWWLALLVIVVSDPLTVWRPGLWLSFLAVGVLISAWQGRPAPRGVKGWLWALGRSQCLLAPFMAAAVLIGFERLAPVGPLVNLLAVPLVGSIMVPLGLLGWALAWSPSLAMIPWSMFDGLAQGVWKGLTLAAAWLPVWSPPIWETWPLALILAALGMVWLIPGLVGYLRLWASVSLLALAVVLRPPGIAPGRVVVTVHDVGQGQLVELRSATQHLLFDTGPRYGSGFTPAESLWPPGRHFDDVIVSHSDRDHAGGVATIDEMHHVTRWWGPPEMPVGIATRACRRGVGWQRDGVDYRFLSPVAGDVTRSDNDRSCVLQVTAGGQRLLIMGDAGGFIEKRLLAGLESPLAVLVAGHHGSRTSSSSAFVARTRPEQVIFSAGRDNTHGHPHPEVVRRFRRAGSCLWNTATDGALRFTLGVPAVRMHPARPPGGVEGACIGVESGG</sequence>
<evidence type="ECO:0000256" key="1">
    <source>
        <dbReference type="ARBA" id="ARBA00004651"/>
    </source>
</evidence>
<protein>
    <submittedName>
        <fullName evidence="8">DNA internalization-related competence protein ComEC/Rec2</fullName>
    </submittedName>
</protein>
<dbReference type="InterPro" id="IPR035681">
    <property type="entry name" value="ComA-like_MBL"/>
</dbReference>
<dbReference type="NCBIfam" id="TIGR00361">
    <property type="entry name" value="ComEC_Rec2"/>
    <property type="match status" value="1"/>
</dbReference>
<reference evidence="8 9" key="1">
    <citation type="submission" date="2016-12" db="EMBL/GenBank/DDBJ databases">
        <title>Draft genome sequences of strains Salinicola socius SMB35, Salinicola sp. MH3R3-1 and Chromohalobacter sp. SMB17 from the Verkhnekamsk potash mining region of Russia.</title>
        <authorList>
            <person name="Mavrodi D.V."/>
            <person name="Olsson B.E."/>
            <person name="Korsakova E.S."/>
            <person name="Pyankova A."/>
            <person name="Mavrodi O.V."/>
            <person name="Plotnikova E.G."/>
        </authorList>
    </citation>
    <scope>NUCLEOTIDE SEQUENCE [LARGE SCALE GENOMIC DNA]</scope>
    <source>
        <strain evidence="8 9">SMB17</strain>
    </source>
</reference>
<dbReference type="InterPro" id="IPR004797">
    <property type="entry name" value="Competence_ComEC/Rec2"/>
</dbReference>
<keyword evidence="2" id="KW-1003">Cell membrane</keyword>
<dbReference type="Gene3D" id="3.60.15.10">
    <property type="entry name" value="Ribonuclease Z/Hydroxyacylglutathione hydrolase-like"/>
    <property type="match status" value="1"/>
</dbReference>
<evidence type="ECO:0000313" key="8">
    <source>
        <dbReference type="EMBL" id="OLO12956.1"/>
    </source>
</evidence>
<dbReference type="InterPro" id="IPR052159">
    <property type="entry name" value="Competence_DNA_uptake"/>
</dbReference>
<dbReference type="SMART" id="SM00849">
    <property type="entry name" value="Lactamase_B"/>
    <property type="match status" value="1"/>
</dbReference>
<dbReference type="InterPro" id="IPR004477">
    <property type="entry name" value="ComEC_N"/>
</dbReference>
<dbReference type="Proteomes" id="UP000186806">
    <property type="component" value="Unassembled WGS sequence"/>
</dbReference>
<dbReference type="GO" id="GO:0030420">
    <property type="term" value="P:establishment of competence for transformation"/>
    <property type="evidence" value="ECO:0007669"/>
    <property type="project" value="InterPro"/>
</dbReference>
<gene>
    <name evidence="8" type="ORF">BTW10_01715</name>
</gene>
<accession>A0A1Q8TH34</accession>
<evidence type="ECO:0000256" key="4">
    <source>
        <dbReference type="ARBA" id="ARBA00022989"/>
    </source>
</evidence>
<comment type="caution">
    <text evidence="8">The sequence shown here is derived from an EMBL/GenBank/DDBJ whole genome shotgun (WGS) entry which is preliminary data.</text>
</comment>
<dbReference type="PANTHER" id="PTHR30619:SF1">
    <property type="entry name" value="RECOMBINATION PROTEIN 2"/>
    <property type="match status" value="1"/>
</dbReference>
<feature type="transmembrane region" description="Helical" evidence="6">
    <location>
        <begin position="233"/>
        <end position="256"/>
    </location>
</feature>
<evidence type="ECO:0000259" key="7">
    <source>
        <dbReference type="SMART" id="SM00849"/>
    </source>
</evidence>
<dbReference type="STRING" id="223900.GCA_000821045_02402"/>
<feature type="domain" description="Metallo-beta-lactamase" evidence="7">
    <location>
        <begin position="517"/>
        <end position="696"/>
    </location>
</feature>
<feature type="transmembrane region" description="Helical" evidence="6">
    <location>
        <begin position="431"/>
        <end position="450"/>
    </location>
</feature>
<dbReference type="Pfam" id="PF00753">
    <property type="entry name" value="Lactamase_B"/>
    <property type="match status" value="1"/>
</dbReference>
<evidence type="ECO:0000313" key="9">
    <source>
        <dbReference type="Proteomes" id="UP000186806"/>
    </source>
</evidence>
<feature type="transmembrane region" description="Helical" evidence="6">
    <location>
        <begin position="331"/>
        <end position="351"/>
    </location>
</feature>
<comment type="subcellular location">
    <subcellularLocation>
        <location evidence="1">Cell membrane</location>
        <topology evidence="1">Multi-pass membrane protein</topology>
    </subcellularLocation>
</comment>
<dbReference type="SUPFAM" id="SSF56281">
    <property type="entry name" value="Metallo-hydrolase/oxidoreductase"/>
    <property type="match status" value="1"/>
</dbReference>
<dbReference type="GO" id="GO:0005886">
    <property type="term" value="C:plasma membrane"/>
    <property type="evidence" value="ECO:0007669"/>
    <property type="project" value="UniProtKB-SubCell"/>
</dbReference>
<name>A0A1Q8TH34_9GAMM</name>